<accession>A0A7R9A373</accession>
<feature type="domain" description="Cadherin" evidence="11">
    <location>
        <begin position="438"/>
        <end position="564"/>
    </location>
</feature>
<keyword evidence="2 10" id="KW-0812">Transmembrane</keyword>
<dbReference type="OrthoDB" id="6379298at2759"/>
<feature type="region of interest" description="Disordered" evidence="9">
    <location>
        <begin position="1075"/>
        <end position="1199"/>
    </location>
</feature>
<evidence type="ECO:0000256" key="1">
    <source>
        <dbReference type="ARBA" id="ARBA00004167"/>
    </source>
</evidence>
<dbReference type="GO" id="GO:0005886">
    <property type="term" value="C:plasma membrane"/>
    <property type="evidence" value="ECO:0007669"/>
    <property type="project" value="InterPro"/>
</dbReference>
<feature type="transmembrane region" description="Helical" evidence="10">
    <location>
        <begin position="1026"/>
        <end position="1051"/>
    </location>
</feature>
<dbReference type="SUPFAM" id="SSF49313">
    <property type="entry name" value="Cadherin-like"/>
    <property type="match status" value="6"/>
</dbReference>
<evidence type="ECO:0000256" key="4">
    <source>
        <dbReference type="ARBA" id="ARBA00022837"/>
    </source>
</evidence>
<dbReference type="PANTHER" id="PTHR24028">
    <property type="entry name" value="CADHERIN-87A"/>
    <property type="match status" value="1"/>
</dbReference>
<dbReference type="Pfam" id="PF17906">
    <property type="entry name" value="HTH_48"/>
    <property type="match status" value="1"/>
</dbReference>
<dbReference type="InterPro" id="IPR020894">
    <property type="entry name" value="Cadherin_CS"/>
</dbReference>
<feature type="compositionally biased region" description="Pro residues" evidence="9">
    <location>
        <begin position="1093"/>
        <end position="1105"/>
    </location>
</feature>
<dbReference type="PROSITE" id="PS50268">
    <property type="entry name" value="CADHERIN_2"/>
    <property type="match status" value="6"/>
</dbReference>
<proteinExistence type="predicted"/>
<dbReference type="GO" id="GO:0007156">
    <property type="term" value="P:homophilic cell adhesion via plasma membrane adhesion molecules"/>
    <property type="evidence" value="ECO:0007669"/>
    <property type="project" value="InterPro"/>
</dbReference>
<feature type="domain" description="Cadherin" evidence="11">
    <location>
        <begin position="196"/>
        <end position="324"/>
    </location>
</feature>
<organism evidence="12">
    <name type="scientific">Darwinula stevensoni</name>
    <dbReference type="NCBI Taxonomy" id="69355"/>
    <lineage>
        <taxon>Eukaryota</taxon>
        <taxon>Metazoa</taxon>
        <taxon>Ecdysozoa</taxon>
        <taxon>Arthropoda</taxon>
        <taxon>Crustacea</taxon>
        <taxon>Oligostraca</taxon>
        <taxon>Ostracoda</taxon>
        <taxon>Podocopa</taxon>
        <taxon>Podocopida</taxon>
        <taxon>Darwinulocopina</taxon>
        <taxon>Darwinuloidea</taxon>
        <taxon>Darwinulidae</taxon>
        <taxon>Darwinula</taxon>
    </lineage>
</organism>
<dbReference type="InterPro" id="IPR050174">
    <property type="entry name" value="Protocadherin/Cadherin-CA"/>
</dbReference>
<evidence type="ECO:0000256" key="3">
    <source>
        <dbReference type="ARBA" id="ARBA00022737"/>
    </source>
</evidence>
<gene>
    <name evidence="12" type="ORF">DSTB1V02_LOCUS1604</name>
</gene>
<evidence type="ECO:0000259" key="11">
    <source>
        <dbReference type="PROSITE" id="PS50268"/>
    </source>
</evidence>
<dbReference type="Proteomes" id="UP000677054">
    <property type="component" value="Unassembled WGS sequence"/>
</dbReference>
<evidence type="ECO:0000313" key="13">
    <source>
        <dbReference type="Proteomes" id="UP000677054"/>
    </source>
</evidence>
<feature type="domain" description="Cadherin" evidence="11">
    <location>
        <begin position="568"/>
        <end position="683"/>
    </location>
</feature>
<dbReference type="InterPro" id="IPR015919">
    <property type="entry name" value="Cadherin-like_sf"/>
</dbReference>
<keyword evidence="6 10" id="KW-0472">Membrane</keyword>
<evidence type="ECO:0000256" key="8">
    <source>
        <dbReference type="PROSITE-ProRule" id="PRU00043"/>
    </source>
</evidence>
<keyword evidence="4 8" id="KW-0106">Calcium</keyword>
<dbReference type="CDD" id="cd11304">
    <property type="entry name" value="Cadherin_repeat"/>
    <property type="match status" value="4"/>
</dbReference>
<keyword evidence="3" id="KW-0677">Repeat</keyword>
<dbReference type="AlphaFoldDB" id="A0A7R9A373"/>
<reference evidence="12" key="1">
    <citation type="submission" date="2020-11" db="EMBL/GenBank/DDBJ databases">
        <authorList>
            <person name="Tran Van P."/>
        </authorList>
    </citation>
    <scope>NUCLEOTIDE SEQUENCE</scope>
</reference>
<feature type="domain" description="Cadherin" evidence="11">
    <location>
        <begin position="706"/>
        <end position="789"/>
    </location>
</feature>
<dbReference type="InterPro" id="IPR002126">
    <property type="entry name" value="Cadherin-like_dom"/>
</dbReference>
<evidence type="ECO:0000256" key="9">
    <source>
        <dbReference type="SAM" id="MobiDB-lite"/>
    </source>
</evidence>
<evidence type="ECO:0000256" key="10">
    <source>
        <dbReference type="SAM" id="Phobius"/>
    </source>
</evidence>
<evidence type="ECO:0000256" key="7">
    <source>
        <dbReference type="ARBA" id="ARBA00023180"/>
    </source>
</evidence>
<feature type="domain" description="Cadherin" evidence="11">
    <location>
        <begin position="81"/>
        <end position="195"/>
    </location>
</feature>
<dbReference type="SMART" id="SM00112">
    <property type="entry name" value="CA"/>
    <property type="match status" value="6"/>
</dbReference>
<sequence>MAPIERATLRLIVYYEFLQGRSARAAADNICAAFKGNVVHYSTDLQDEYGNGPYSERATITVQVVDVQDTPPRFFFFDSYVNIEEDYGSNTTDEVVARFSASDGDITPEIARTISYSISGGNGDGYFKIDPPTDGSDTAKLRRAKTIDSEAPNTTFITLNITATELFENGTETDQSTSQTCVVSVADIDDNDPMFNFDHFTSEVDEDISYGVPLSFKSPGGEETFINVTDADATMQNRQFQLKIVDIGGGPPASQAFRLSPSGMVPGETIVTLTVNDPSLLDYEIEEYEEYIIPIAVEDVNGVAKNTATVTVKVKPKNDNFPQWSDPPYEGDTVVNENAPSGTEILTLKATDADRENGGTLWYYLSDRSFTGKELFSVDLETGKLSVANAANVDWETFGSNLIIYVVASDEADGQLGSHRNETSISITILDVNDNPPVFSIQEISGTENTKENGTLSGLLTVNDVDQPGTNNTAMDFEIKSIICQSNCVNPGASMDLVKLEIEPTNETTTSKYNIKFVANMDFTRQRGRWTIEILATDKGDPPLSTTQICYLNIEDVNDEGPNITKPEMDGYTFNVIESLEVGSPIIDSNTGQEFYIEATDNDLGENAAIEFIILDDIEYQYYELVDRGYGKTSFKLKQKLNRTISANYTAKIRARDKGQPSMSNDRSFTIFIEDVDEDPPVFKEFEGTHGINENTNGNVGSIPEAVDPDGMDIIVAYFIHGANTGDFKVNNQTRALTVEKPEGFDREETPTVNVTICATSTTTNSHCSGESLYKAIINFIDVNDEPAYFESKQDSSSVTSDNNANDVIKQFPLHDPDLNPTYNCRIEGPVTNDDTSLSGIGEPFVVTTSQDRSTCELILNFQPSTSHKGQFLLTLMVNDTKDPANLDGDGTMEVTIRMISTTDRIEFQFQNTVQEVTDKLNQIPTVFKNVLGYICVIDGAPKPSVGPDSQTMEKQTSIFTHFLYDDSANSSISVRASVVPGSEILRALEDPDTANELMVEFQKEDLILSSLSSDDGSKPKNELEIFVWALVGVSAVLLVLLLAASFVYFVKFSHESSGDSVLIGVEEEPEFKGYTFKPELQGSVGPKKRRAPSPPMKNPPPTPPEYSDDDMSPIDMTGESSGDSVLIGVEEEPEFKGYTFKPELQGSVGPKKRRAPSPPMKNPPPTPPEYSDDDMSPIDMTGFGDSAVKSNPLFGANL</sequence>
<dbReference type="Pfam" id="PF00028">
    <property type="entry name" value="Cadherin"/>
    <property type="match status" value="1"/>
</dbReference>
<evidence type="ECO:0000256" key="5">
    <source>
        <dbReference type="ARBA" id="ARBA00022989"/>
    </source>
</evidence>
<comment type="subcellular location">
    <subcellularLocation>
        <location evidence="1">Membrane</location>
        <topology evidence="1">Single-pass membrane protein</topology>
    </subcellularLocation>
</comment>
<dbReference type="EMBL" id="CAJPEV010000156">
    <property type="protein sequence ID" value="CAG0881524.1"/>
    <property type="molecule type" value="Genomic_DNA"/>
</dbReference>
<protein>
    <recommendedName>
        <fullName evidence="11">Cadherin domain-containing protein</fullName>
    </recommendedName>
</protein>
<feature type="domain" description="Cadherin" evidence="11">
    <location>
        <begin position="335"/>
        <end position="439"/>
    </location>
</feature>
<evidence type="ECO:0000256" key="6">
    <source>
        <dbReference type="ARBA" id="ARBA00023136"/>
    </source>
</evidence>
<name>A0A7R9A373_9CRUS</name>
<keyword evidence="13" id="KW-1185">Reference proteome</keyword>
<dbReference type="GO" id="GO:0005509">
    <property type="term" value="F:calcium ion binding"/>
    <property type="evidence" value="ECO:0007669"/>
    <property type="project" value="UniProtKB-UniRule"/>
</dbReference>
<dbReference type="PANTHER" id="PTHR24028:SF328">
    <property type="entry name" value="CADHERIN-3"/>
    <property type="match status" value="1"/>
</dbReference>
<dbReference type="Gene3D" id="2.60.40.60">
    <property type="entry name" value="Cadherins"/>
    <property type="match status" value="6"/>
</dbReference>
<dbReference type="InterPro" id="IPR041426">
    <property type="entry name" value="Mos1_HTH"/>
</dbReference>
<feature type="compositionally biased region" description="Pro residues" evidence="9">
    <location>
        <begin position="1157"/>
        <end position="1169"/>
    </location>
</feature>
<evidence type="ECO:0000313" key="12">
    <source>
        <dbReference type="EMBL" id="CAD7241618.1"/>
    </source>
</evidence>
<evidence type="ECO:0000256" key="2">
    <source>
        <dbReference type="ARBA" id="ARBA00022692"/>
    </source>
</evidence>
<dbReference type="EMBL" id="LR899673">
    <property type="protein sequence ID" value="CAD7241618.1"/>
    <property type="molecule type" value="Genomic_DNA"/>
</dbReference>
<dbReference type="PRINTS" id="PR00205">
    <property type="entry name" value="CADHERIN"/>
</dbReference>
<keyword evidence="5 10" id="KW-1133">Transmembrane helix</keyword>
<dbReference type="PROSITE" id="PS00232">
    <property type="entry name" value="CADHERIN_1"/>
    <property type="match status" value="1"/>
</dbReference>
<keyword evidence="7" id="KW-0325">Glycoprotein</keyword>